<dbReference type="Gene3D" id="3.60.10.10">
    <property type="entry name" value="Endonuclease/exonuclease/phosphatase"/>
    <property type="match status" value="1"/>
</dbReference>
<feature type="non-terminal residue" evidence="2">
    <location>
        <position position="206"/>
    </location>
</feature>
<dbReference type="OrthoDB" id="10027367at2759"/>
<dbReference type="STRING" id="1965070.A0A443Q8B2"/>
<evidence type="ECO:0000259" key="1">
    <source>
        <dbReference type="Pfam" id="PF03372"/>
    </source>
</evidence>
<proteinExistence type="predicted"/>
<dbReference type="GO" id="GO:0003824">
    <property type="term" value="F:catalytic activity"/>
    <property type="evidence" value="ECO:0007669"/>
    <property type="project" value="InterPro"/>
</dbReference>
<dbReference type="SUPFAM" id="SSF56219">
    <property type="entry name" value="DNase I-like"/>
    <property type="match status" value="1"/>
</dbReference>
<dbReference type="Proteomes" id="UP000285301">
    <property type="component" value="Unassembled WGS sequence"/>
</dbReference>
<feature type="non-terminal residue" evidence="2">
    <location>
        <position position="1"/>
    </location>
</feature>
<dbReference type="EMBL" id="NCKU01016358">
    <property type="protein sequence ID" value="RWR99218.1"/>
    <property type="molecule type" value="Genomic_DNA"/>
</dbReference>
<accession>A0A443Q8B2</accession>
<dbReference type="AlphaFoldDB" id="A0A443Q8B2"/>
<dbReference type="Pfam" id="PF03372">
    <property type="entry name" value="Exo_endo_phos"/>
    <property type="match status" value="1"/>
</dbReference>
<feature type="domain" description="Endonuclease/exonuclease/phosphatase" evidence="1">
    <location>
        <begin position="9"/>
        <end position="188"/>
    </location>
</feature>
<dbReference type="InterPro" id="IPR005135">
    <property type="entry name" value="Endo/exonuclease/phosphatase"/>
</dbReference>
<gene>
    <name evidence="2" type="ORF">B4U79_19221</name>
</gene>
<sequence length="206" mass="24071">KIDHIQCICSNVKPDLLCLTETWLKPEYPDDLLSIDGYFMLRNDRKFKKGGGIAVYVKNEFNGIVNEQQLNFNFEHIKVGIKFKNNKEFYVTTIYLPPDLKKEIRNEYFEFLKTLNDENILIGDFNIDLLGDKNRKWLNQHKNEGFEQLISDITRFGISSRSLIDHVYSNVLKNISGSGVIDENISDHQMIYVARKMNFKARSIPK</sequence>
<protein>
    <recommendedName>
        <fullName evidence="1">Endonuclease/exonuclease/phosphatase domain-containing protein</fullName>
    </recommendedName>
</protein>
<dbReference type="PANTHER" id="PTHR33776">
    <property type="entry name" value="ENDO/EXONUCLEASE/PHOSPHATASE DOMAIN-CONTAINING PROTEIN"/>
    <property type="match status" value="1"/>
</dbReference>
<keyword evidence="3" id="KW-1185">Reference proteome</keyword>
<organism evidence="2 3">
    <name type="scientific">Dinothrombium tinctorium</name>
    <dbReference type="NCBI Taxonomy" id="1965070"/>
    <lineage>
        <taxon>Eukaryota</taxon>
        <taxon>Metazoa</taxon>
        <taxon>Ecdysozoa</taxon>
        <taxon>Arthropoda</taxon>
        <taxon>Chelicerata</taxon>
        <taxon>Arachnida</taxon>
        <taxon>Acari</taxon>
        <taxon>Acariformes</taxon>
        <taxon>Trombidiformes</taxon>
        <taxon>Prostigmata</taxon>
        <taxon>Anystina</taxon>
        <taxon>Parasitengona</taxon>
        <taxon>Trombidioidea</taxon>
        <taxon>Trombidiidae</taxon>
        <taxon>Dinothrombium</taxon>
    </lineage>
</organism>
<evidence type="ECO:0000313" key="2">
    <source>
        <dbReference type="EMBL" id="RWR99218.1"/>
    </source>
</evidence>
<comment type="caution">
    <text evidence="2">The sequence shown here is derived from an EMBL/GenBank/DDBJ whole genome shotgun (WGS) entry which is preliminary data.</text>
</comment>
<reference evidence="2 3" key="1">
    <citation type="journal article" date="2018" name="Gigascience">
        <title>Genomes of trombidid mites reveal novel predicted allergens and laterally-transferred genes associated with secondary metabolism.</title>
        <authorList>
            <person name="Dong X."/>
            <person name="Chaisiri K."/>
            <person name="Xia D."/>
            <person name="Armstrong S.D."/>
            <person name="Fang Y."/>
            <person name="Donnelly M.J."/>
            <person name="Kadowaki T."/>
            <person name="McGarry J.W."/>
            <person name="Darby A.C."/>
            <person name="Makepeace B.L."/>
        </authorList>
    </citation>
    <scope>NUCLEOTIDE SEQUENCE [LARGE SCALE GENOMIC DNA]</scope>
    <source>
        <strain evidence="2">UoL-WK</strain>
    </source>
</reference>
<evidence type="ECO:0000313" key="3">
    <source>
        <dbReference type="Proteomes" id="UP000285301"/>
    </source>
</evidence>
<name>A0A443Q8B2_9ACAR</name>
<dbReference type="InterPro" id="IPR036691">
    <property type="entry name" value="Endo/exonu/phosph_ase_sf"/>
</dbReference>
<dbReference type="PANTHER" id="PTHR33776:SF3">
    <property type="entry name" value="PHD-TYPE DOMAIN-CONTAINING PROTEIN"/>
    <property type="match status" value="1"/>
</dbReference>